<reference evidence="10 11" key="1">
    <citation type="submission" date="2023-03" db="EMBL/GenBank/DDBJ databases">
        <title>Genome insight into feeding habits of ladybird beetles.</title>
        <authorList>
            <person name="Li H.-S."/>
            <person name="Huang Y.-H."/>
            <person name="Pang H."/>
        </authorList>
    </citation>
    <scope>NUCLEOTIDE SEQUENCE [LARGE SCALE GENOMIC DNA]</scope>
    <source>
        <strain evidence="10">SYSU_2023b</strain>
        <tissue evidence="10">Whole body</tissue>
    </source>
</reference>
<dbReference type="PRINTS" id="PR00457">
    <property type="entry name" value="ANPEROXIDASE"/>
</dbReference>
<evidence type="ECO:0000313" key="10">
    <source>
        <dbReference type="EMBL" id="KAK9883784.1"/>
    </source>
</evidence>
<feature type="compositionally biased region" description="Basic and acidic residues" evidence="9">
    <location>
        <begin position="834"/>
        <end position="852"/>
    </location>
</feature>
<feature type="region of interest" description="Disordered" evidence="9">
    <location>
        <begin position="665"/>
        <end position="721"/>
    </location>
</feature>
<dbReference type="FunFam" id="1.10.640.10:FF:000003">
    <property type="entry name" value="chorion peroxidase"/>
    <property type="match status" value="1"/>
</dbReference>
<feature type="compositionally biased region" description="Basic and acidic residues" evidence="9">
    <location>
        <begin position="809"/>
        <end position="824"/>
    </location>
</feature>
<feature type="region of interest" description="Disordered" evidence="9">
    <location>
        <begin position="911"/>
        <end position="948"/>
    </location>
</feature>
<keyword evidence="8" id="KW-0479">Metal-binding</keyword>
<evidence type="ECO:0000256" key="2">
    <source>
        <dbReference type="ARBA" id="ARBA00022525"/>
    </source>
</evidence>
<dbReference type="CDD" id="cd09823">
    <property type="entry name" value="peroxinectin_like"/>
    <property type="match status" value="1"/>
</dbReference>
<organism evidence="10 11">
    <name type="scientific">Henosepilachna vigintioctopunctata</name>
    <dbReference type="NCBI Taxonomy" id="420089"/>
    <lineage>
        <taxon>Eukaryota</taxon>
        <taxon>Metazoa</taxon>
        <taxon>Ecdysozoa</taxon>
        <taxon>Arthropoda</taxon>
        <taxon>Hexapoda</taxon>
        <taxon>Insecta</taxon>
        <taxon>Pterygota</taxon>
        <taxon>Neoptera</taxon>
        <taxon>Endopterygota</taxon>
        <taxon>Coleoptera</taxon>
        <taxon>Polyphaga</taxon>
        <taxon>Cucujiformia</taxon>
        <taxon>Coccinelloidea</taxon>
        <taxon>Coccinellidae</taxon>
        <taxon>Epilachninae</taxon>
        <taxon>Epilachnini</taxon>
        <taxon>Henosepilachna</taxon>
    </lineage>
</organism>
<keyword evidence="7 8" id="KW-0408">Iron</keyword>
<keyword evidence="11" id="KW-1185">Reference proteome</keyword>
<dbReference type="GO" id="GO:0020037">
    <property type="term" value="F:heme binding"/>
    <property type="evidence" value="ECO:0007669"/>
    <property type="project" value="InterPro"/>
</dbReference>
<dbReference type="GO" id="GO:0022412">
    <property type="term" value="P:cellular process involved in reproduction in multicellular organism"/>
    <property type="evidence" value="ECO:0007669"/>
    <property type="project" value="UniProtKB-ARBA"/>
</dbReference>
<dbReference type="AlphaFoldDB" id="A0AAW1UW29"/>
<evidence type="ECO:0000256" key="8">
    <source>
        <dbReference type="PIRSR" id="PIRSR619791-2"/>
    </source>
</evidence>
<feature type="region of interest" description="Disordered" evidence="9">
    <location>
        <begin position="773"/>
        <end position="874"/>
    </location>
</feature>
<feature type="binding site" description="axial binding residue" evidence="8">
    <location>
        <position position="261"/>
    </location>
    <ligand>
        <name>heme b</name>
        <dbReference type="ChEBI" id="CHEBI:60344"/>
    </ligand>
    <ligandPart>
        <name>Fe</name>
        <dbReference type="ChEBI" id="CHEBI:18248"/>
    </ligandPart>
</feature>
<dbReference type="Pfam" id="PF03098">
    <property type="entry name" value="An_peroxidase"/>
    <property type="match status" value="1"/>
</dbReference>
<keyword evidence="3" id="KW-0575">Peroxidase</keyword>
<name>A0AAW1UW29_9CUCU</name>
<dbReference type="GO" id="GO:0004601">
    <property type="term" value="F:peroxidase activity"/>
    <property type="evidence" value="ECO:0007669"/>
    <property type="project" value="UniProtKB-KW"/>
</dbReference>
<evidence type="ECO:0000256" key="5">
    <source>
        <dbReference type="ARBA" id="ARBA00022729"/>
    </source>
</evidence>
<sequence>MFVQWGQFIDHDLISTVKSRSFNGSIPRCCERNGQDHLPIEFMHPSCFPIDVSDDDWVLGRFGVRCLEFIRSAPATRLDCDLGWREQMNQVTSYLDGSVIYGSDFETSDAIRTFKNGKLQYGRPLGNGPLDPPDPPGGELCRSGALTTECFEGGDGRFGEQSGLTAMHTLWVRYHNKLATTLGKMNKHWSDEKIFQETRKIVGALIQHITYREFLPIVVGPEVMELFELNLNPRDYFTGYDERINPAIANSFGTAACRFGHSLVQNSYVRFDRKHRPIFNNVSLHQEQENMENIWSFGSVDRLFLGLINQPAQRRDEFICEELTNNLFRSPRSPFGIDLAAINIQRGRDHGLPPYTSWRKPCGLSEVKSWKDLQNVLSIETAQRLKLLYEDVDDIDLFTAGLAEKPVRGGIVGPTFACIIAQQFSNLRKGDRFWFENSGFHSSFTPSQLNQIRRITLSEIVCHTMSEFESIQPFVFLSADNLRNVRVSCDSPQLNKFDLDPWTEDIEALDADNSLPNDRNDNDVHHRDIKDLFDFGEDFRIQREAFEARKRKRVTTTRRPSNSNKRYSLTKPPSNPPFKIPISNVSVHSAPVEKYYGTNYDDIGHSPSSYYQSVRYTTRKYYPIRDKNDYTYLFGRVPSTTPITRTTTSRNAPTPLEVNIKIQYYPPSQTPKRRKQQTVYARPPNSNGYGNGYSNSNVHRPSNEQNFHERPTYHRPNPQYTYDDEIIPLQRPNRRPASELAYSFGHETVLLQPVNLNHKTHTLDDKKQYEHDTYDEEAQASDSYHHTRPQHTDTDTDDFDESIDSQYDDIDKQYTPDYVDKQNDWEYSQNDENPNYHKSTDLHNKDQHDKTYGSDYNNKSPTIDEHDDESTGSVNPYSIAYIEKLTPQNNRDRLDFRTKLVYKQKFHKSPIDDTEHDGYISSVASDSGEGEYERRDEADRQEKSSYREGDHILETERFNEFEYEQIRLVDINVLTEKKTQIRWKPYNNTEEEVVYDFVIPELNQNVHATDEVPKKIIAI</sequence>
<comment type="subcellular location">
    <subcellularLocation>
        <location evidence="1">Secreted</location>
    </subcellularLocation>
</comment>
<dbReference type="PANTHER" id="PTHR11475:SF109">
    <property type="entry name" value="CHORION PEROXIDASE-LIKE PROTEIN"/>
    <property type="match status" value="1"/>
</dbReference>
<dbReference type="PROSITE" id="PS50292">
    <property type="entry name" value="PEROXIDASE_3"/>
    <property type="match status" value="1"/>
</dbReference>
<dbReference type="PANTHER" id="PTHR11475">
    <property type="entry name" value="OXIDASE/PEROXIDASE"/>
    <property type="match status" value="1"/>
</dbReference>
<dbReference type="Proteomes" id="UP001431783">
    <property type="component" value="Unassembled WGS sequence"/>
</dbReference>
<feature type="region of interest" description="Disordered" evidence="9">
    <location>
        <begin position="550"/>
        <end position="576"/>
    </location>
</feature>
<dbReference type="InterPro" id="IPR010255">
    <property type="entry name" value="Haem_peroxidase_sf"/>
</dbReference>
<keyword evidence="5" id="KW-0732">Signal</keyword>
<comment type="caution">
    <text evidence="10">The sequence shown here is derived from an EMBL/GenBank/DDBJ whole genome shotgun (WGS) entry which is preliminary data.</text>
</comment>
<evidence type="ECO:0000256" key="4">
    <source>
        <dbReference type="ARBA" id="ARBA00022617"/>
    </source>
</evidence>
<dbReference type="GO" id="GO:0046872">
    <property type="term" value="F:metal ion binding"/>
    <property type="evidence" value="ECO:0007669"/>
    <property type="project" value="UniProtKB-KW"/>
</dbReference>
<dbReference type="Gene3D" id="1.10.640.10">
    <property type="entry name" value="Haem peroxidase domain superfamily, animal type"/>
    <property type="match status" value="1"/>
</dbReference>
<keyword evidence="2" id="KW-0964">Secreted</keyword>
<evidence type="ECO:0000256" key="9">
    <source>
        <dbReference type="SAM" id="MobiDB-lite"/>
    </source>
</evidence>
<keyword evidence="6" id="KW-0560">Oxidoreductase</keyword>
<proteinExistence type="predicted"/>
<evidence type="ECO:0000256" key="1">
    <source>
        <dbReference type="ARBA" id="ARBA00004613"/>
    </source>
</evidence>
<gene>
    <name evidence="10" type="ORF">WA026_001979</name>
</gene>
<protein>
    <submittedName>
        <fullName evidence="10">Uncharacterized protein</fullName>
    </submittedName>
</protein>
<dbReference type="SUPFAM" id="SSF48113">
    <property type="entry name" value="Heme-dependent peroxidases"/>
    <property type="match status" value="1"/>
</dbReference>
<dbReference type="GO" id="GO:0005576">
    <property type="term" value="C:extracellular region"/>
    <property type="evidence" value="ECO:0007669"/>
    <property type="project" value="UniProtKB-SubCell"/>
</dbReference>
<keyword evidence="4 8" id="KW-0349">Heme</keyword>
<dbReference type="InterPro" id="IPR019791">
    <property type="entry name" value="Haem_peroxidase_animal"/>
</dbReference>
<evidence type="ECO:0000256" key="7">
    <source>
        <dbReference type="ARBA" id="ARBA00023004"/>
    </source>
</evidence>
<dbReference type="GO" id="GO:0006979">
    <property type="term" value="P:response to oxidative stress"/>
    <property type="evidence" value="ECO:0007669"/>
    <property type="project" value="InterPro"/>
</dbReference>
<accession>A0AAW1UW29</accession>
<feature type="compositionally biased region" description="Basic and acidic residues" evidence="9">
    <location>
        <begin position="931"/>
        <end position="948"/>
    </location>
</feature>
<dbReference type="EMBL" id="JARQZJ010000091">
    <property type="protein sequence ID" value="KAK9883784.1"/>
    <property type="molecule type" value="Genomic_DNA"/>
</dbReference>
<evidence type="ECO:0000256" key="6">
    <source>
        <dbReference type="ARBA" id="ARBA00023002"/>
    </source>
</evidence>
<feature type="compositionally biased region" description="Low complexity" evidence="9">
    <location>
        <begin position="685"/>
        <end position="697"/>
    </location>
</feature>
<evidence type="ECO:0000256" key="3">
    <source>
        <dbReference type="ARBA" id="ARBA00022559"/>
    </source>
</evidence>
<feature type="compositionally biased region" description="Acidic residues" evidence="9">
    <location>
        <begin position="795"/>
        <end position="808"/>
    </location>
</feature>
<evidence type="ECO:0000313" key="11">
    <source>
        <dbReference type="Proteomes" id="UP001431783"/>
    </source>
</evidence>
<dbReference type="InterPro" id="IPR037120">
    <property type="entry name" value="Haem_peroxidase_sf_animal"/>
</dbReference>